<dbReference type="InterPro" id="IPR005883">
    <property type="entry name" value="PilM"/>
</dbReference>
<protein>
    <recommendedName>
        <fullName evidence="3">SHS2 domain-containing protein</fullName>
    </recommendedName>
</protein>
<dbReference type="Gene3D" id="3.30.1490.300">
    <property type="match status" value="1"/>
</dbReference>
<dbReference type="Gene3D" id="3.30.420.40">
    <property type="match status" value="2"/>
</dbReference>
<dbReference type="NCBIfam" id="TIGR01175">
    <property type="entry name" value="pilM"/>
    <property type="match status" value="1"/>
</dbReference>
<dbReference type="CDD" id="cd24049">
    <property type="entry name" value="ASKHA_NBD_PilM"/>
    <property type="match status" value="1"/>
</dbReference>
<reference evidence="1 2" key="1">
    <citation type="journal article" date="2016" name="Nat. Commun.">
        <title>Thousands of microbial genomes shed light on interconnected biogeochemical processes in an aquifer system.</title>
        <authorList>
            <person name="Anantharaman K."/>
            <person name="Brown C.T."/>
            <person name="Hug L.A."/>
            <person name="Sharon I."/>
            <person name="Castelle C.J."/>
            <person name="Probst A.J."/>
            <person name="Thomas B.C."/>
            <person name="Singh A."/>
            <person name="Wilkins M.J."/>
            <person name="Karaoz U."/>
            <person name="Brodie E.L."/>
            <person name="Williams K.H."/>
            <person name="Hubbard S.S."/>
            <person name="Banfield J.F."/>
        </authorList>
    </citation>
    <scope>NUCLEOTIDE SEQUENCE [LARGE SCALE GENOMIC DNA]</scope>
</reference>
<dbReference type="EMBL" id="MHRA01000038">
    <property type="protein sequence ID" value="OHA14933.1"/>
    <property type="molecule type" value="Genomic_DNA"/>
</dbReference>
<evidence type="ECO:0000313" key="1">
    <source>
        <dbReference type="EMBL" id="OHA14933.1"/>
    </source>
</evidence>
<gene>
    <name evidence="1" type="ORF">A3A10_02430</name>
</gene>
<evidence type="ECO:0000313" key="2">
    <source>
        <dbReference type="Proteomes" id="UP000178116"/>
    </source>
</evidence>
<dbReference type="PANTHER" id="PTHR32432:SF3">
    <property type="entry name" value="ETHANOLAMINE UTILIZATION PROTEIN EUTJ"/>
    <property type="match status" value="1"/>
</dbReference>
<dbReference type="InterPro" id="IPR050696">
    <property type="entry name" value="FtsA/MreB"/>
</dbReference>
<dbReference type="PIRSF" id="PIRSF019169">
    <property type="entry name" value="PilM"/>
    <property type="match status" value="1"/>
</dbReference>
<evidence type="ECO:0008006" key="3">
    <source>
        <dbReference type="Google" id="ProtNLM"/>
    </source>
</evidence>
<dbReference type="AlphaFoldDB" id="A0A1G2LTQ3"/>
<sequence>MNFFDFFPPPSYLKMPAIGLDISDRSLKYVELRRFGKNIRLAAFGRKNIPPGIIEAGQIKKQNEFAEFLKYFRKEIKNNRLIAALPEEKTFIGTIQLPLMKEEEIRGALELQLEEHIPLQIKEAIFDYEVALEAEPQSRLDISFAAVDGGLAKSYRDVLISAGFIPFVFETEPHALTRALIRPDEKRAQMVIDFGKTRTSFFISDGVRIKISSTINVAGETLDLAISKVFSVSPEEGCRLKNEKGLLKTKENEKFFSAILPVVSAIKGEAGRHLSYWKSHATGGEGGNKEIENIILCGGDSNLKGLSEYLAAELGAVVQLGNPWINVASFEDYVPEIELRESQIYATAIGLALRGL</sequence>
<accession>A0A1G2LTQ3</accession>
<comment type="caution">
    <text evidence="1">The sequence shown here is derived from an EMBL/GenBank/DDBJ whole genome shotgun (WGS) entry which is preliminary data.</text>
</comment>
<dbReference type="PANTHER" id="PTHR32432">
    <property type="entry name" value="CELL DIVISION PROTEIN FTSA-RELATED"/>
    <property type="match status" value="1"/>
</dbReference>
<dbReference type="Pfam" id="PF11104">
    <property type="entry name" value="PilM_2"/>
    <property type="match status" value="1"/>
</dbReference>
<dbReference type="SUPFAM" id="SSF53067">
    <property type="entry name" value="Actin-like ATPase domain"/>
    <property type="match status" value="2"/>
</dbReference>
<organism evidence="1 2">
    <name type="scientific">Candidatus Tagabacteria bacterium RIFCSPLOWO2_01_FULL_42_9</name>
    <dbReference type="NCBI Taxonomy" id="1802296"/>
    <lineage>
        <taxon>Bacteria</taxon>
        <taxon>Candidatus Tagaibacteriota</taxon>
    </lineage>
</organism>
<name>A0A1G2LTQ3_9BACT</name>
<proteinExistence type="predicted"/>
<dbReference type="InterPro" id="IPR043129">
    <property type="entry name" value="ATPase_NBD"/>
</dbReference>
<dbReference type="Proteomes" id="UP000178116">
    <property type="component" value="Unassembled WGS sequence"/>
</dbReference>